<evidence type="ECO:0000256" key="7">
    <source>
        <dbReference type="ARBA" id="ARBA00023136"/>
    </source>
</evidence>
<gene>
    <name evidence="9" type="ORF">ACFFUU_11080</name>
</gene>
<keyword evidence="5 8" id="KW-0812">Transmembrane</keyword>
<dbReference type="PANTHER" id="PTHR21716:SF53">
    <property type="entry name" value="PERMEASE PERM-RELATED"/>
    <property type="match status" value="1"/>
</dbReference>
<name>A0ABV5GG88_9FLAO</name>
<keyword evidence="6 8" id="KW-1133">Transmembrane helix</keyword>
<evidence type="ECO:0000313" key="9">
    <source>
        <dbReference type="EMBL" id="MFB9090145.1"/>
    </source>
</evidence>
<evidence type="ECO:0000256" key="6">
    <source>
        <dbReference type="ARBA" id="ARBA00022989"/>
    </source>
</evidence>
<dbReference type="InterPro" id="IPR002549">
    <property type="entry name" value="AI-2E-like"/>
</dbReference>
<feature type="transmembrane region" description="Helical" evidence="8">
    <location>
        <begin position="199"/>
        <end position="226"/>
    </location>
</feature>
<evidence type="ECO:0000256" key="3">
    <source>
        <dbReference type="ARBA" id="ARBA00022448"/>
    </source>
</evidence>
<dbReference type="EMBL" id="JBHMFB010000029">
    <property type="protein sequence ID" value="MFB9090145.1"/>
    <property type="molecule type" value="Genomic_DNA"/>
</dbReference>
<keyword evidence="10" id="KW-1185">Reference proteome</keyword>
<feature type="transmembrane region" description="Helical" evidence="8">
    <location>
        <begin position="232"/>
        <end position="255"/>
    </location>
</feature>
<keyword evidence="3" id="KW-0813">Transport</keyword>
<evidence type="ECO:0000256" key="5">
    <source>
        <dbReference type="ARBA" id="ARBA00022692"/>
    </source>
</evidence>
<comment type="subcellular location">
    <subcellularLocation>
        <location evidence="1">Cell membrane</location>
        <topology evidence="1">Multi-pass membrane protein</topology>
    </subcellularLocation>
</comment>
<feature type="transmembrane region" description="Helical" evidence="8">
    <location>
        <begin position="33"/>
        <end position="51"/>
    </location>
</feature>
<feature type="transmembrane region" description="Helical" evidence="8">
    <location>
        <begin position="7"/>
        <end position="27"/>
    </location>
</feature>
<keyword evidence="4" id="KW-1003">Cell membrane</keyword>
<evidence type="ECO:0000256" key="8">
    <source>
        <dbReference type="SAM" id="Phobius"/>
    </source>
</evidence>
<proteinExistence type="inferred from homology"/>
<accession>A0ABV5GG88</accession>
<organism evidence="9 10">
    <name type="scientific">Flavobacterium paronense</name>
    <dbReference type="NCBI Taxonomy" id="1392775"/>
    <lineage>
        <taxon>Bacteria</taxon>
        <taxon>Pseudomonadati</taxon>
        <taxon>Bacteroidota</taxon>
        <taxon>Flavobacteriia</taxon>
        <taxon>Flavobacteriales</taxon>
        <taxon>Flavobacteriaceae</taxon>
        <taxon>Flavobacterium</taxon>
    </lineage>
</organism>
<feature type="transmembrane region" description="Helical" evidence="8">
    <location>
        <begin position="153"/>
        <end position="178"/>
    </location>
</feature>
<dbReference type="Proteomes" id="UP001589576">
    <property type="component" value="Unassembled WGS sequence"/>
</dbReference>
<evidence type="ECO:0000313" key="10">
    <source>
        <dbReference type="Proteomes" id="UP001589576"/>
    </source>
</evidence>
<reference evidence="9 10" key="1">
    <citation type="submission" date="2024-09" db="EMBL/GenBank/DDBJ databases">
        <authorList>
            <person name="Sun Q."/>
            <person name="Mori K."/>
        </authorList>
    </citation>
    <scope>NUCLEOTIDE SEQUENCE [LARGE SCALE GENOMIC DNA]</scope>
    <source>
        <strain evidence="9 10">CECT 8460</strain>
    </source>
</reference>
<dbReference type="PANTHER" id="PTHR21716">
    <property type="entry name" value="TRANSMEMBRANE PROTEIN"/>
    <property type="match status" value="1"/>
</dbReference>
<feature type="transmembrane region" description="Helical" evidence="8">
    <location>
        <begin position="267"/>
        <end position="283"/>
    </location>
</feature>
<comment type="caution">
    <text evidence="9">The sequence shown here is derived from an EMBL/GenBank/DDBJ whole genome shotgun (WGS) entry which is preliminary data.</text>
</comment>
<keyword evidence="7 8" id="KW-0472">Membrane</keyword>
<comment type="similarity">
    <text evidence="2">Belongs to the autoinducer-2 exporter (AI-2E) (TC 2.A.86) family.</text>
</comment>
<evidence type="ECO:0000256" key="4">
    <source>
        <dbReference type="ARBA" id="ARBA00022475"/>
    </source>
</evidence>
<feature type="transmembrane region" description="Helical" evidence="8">
    <location>
        <begin position="63"/>
        <end position="84"/>
    </location>
</feature>
<evidence type="ECO:0000256" key="1">
    <source>
        <dbReference type="ARBA" id="ARBA00004651"/>
    </source>
</evidence>
<feature type="transmembrane region" description="Helical" evidence="8">
    <location>
        <begin position="303"/>
        <end position="330"/>
    </location>
</feature>
<protein>
    <submittedName>
        <fullName evidence="9">AI-2E family transporter</fullName>
    </submittedName>
</protein>
<dbReference type="RefSeq" id="WP_290285129.1">
    <property type="nucleotide sequence ID" value="NZ_JAUFQN010000019.1"/>
</dbReference>
<evidence type="ECO:0000256" key="2">
    <source>
        <dbReference type="ARBA" id="ARBA00009773"/>
    </source>
</evidence>
<dbReference type="Pfam" id="PF01594">
    <property type="entry name" value="AI-2E_transport"/>
    <property type="match status" value="1"/>
</dbReference>
<sequence length="402" mass="45659">MTETIKYPFYIKLTAILLCLIGLFVILYFGQDIIFPILLSLLFAIILRPVVTFLTRRLRFPHLIAVIFAIVLFVLIFLGLFYFISLQVTDMADDWGKIKNNFYYHIEHFQQIIRDNFHLSKREQIEIIDNAAKNSFKSGNEIVGSTLNSFSDLLLTVTLIPIYTFLFLLYQNHFIIFFTKLYKPENHKKLREVLFQIKIAVQSYVVGLLFEMVAVSILTTIGLYLIGVEYFILLGIITGILNLVPYIGILFAGGLSIVVSLSGSTDLSIVIGVIVVNIVVQLIDNNILVPLFVNSKVQINAFVSIVGIIIGNVLGGITGMFLAIPIIAIIKVIFDRIDSLEPWGYLLGDDLPKTFEWHKIRLPHYNYHNTTTALDFNTDDTETNPIKNAQENNENILENTID</sequence>